<evidence type="ECO:0000256" key="3">
    <source>
        <dbReference type="ARBA" id="ARBA00022553"/>
    </source>
</evidence>
<dbReference type="EC" id="2.7.13.3" evidence="2"/>
<dbReference type="PANTHER" id="PTHR43065">
    <property type="entry name" value="SENSOR HISTIDINE KINASE"/>
    <property type="match status" value="1"/>
</dbReference>
<dbReference type="Gene3D" id="3.30.565.10">
    <property type="entry name" value="Histidine kinase-like ATPase, C-terminal domain"/>
    <property type="match status" value="1"/>
</dbReference>
<dbReference type="PROSITE" id="PS50112">
    <property type="entry name" value="PAS"/>
    <property type="match status" value="1"/>
</dbReference>
<keyword evidence="6" id="KW-0418">Kinase</keyword>
<keyword evidence="5" id="KW-0547">Nucleotide-binding</keyword>
<dbReference type="Pfam" id="PF02518">
    <property type="entry name" value="HATPase_c"/>
    <property type="match status" value="1"/>
</dbReference>
<dbReference type="InterPro" id="IPR036097">
    <property type="entry name" value="HisK_dim/P_sf"/>
</dbReference>
<gene>
    <name evidence="11" type="ORF">PZE19_17670</name>
</gene>
<sequence length="369" mass="39665">MADAEPRDRSPDPARAFRELAEAVDLLVAVARTGSGEVVYLNPFAERSTGVAAAEVLGRGLAETLIPPEDRAAFQDACDRAIREASATERDGVVRRRDGSLRMMRWALRAIDDGLGGGAPALLIVGRDVTDLGRAEERLLQAERMAAIGQMCAGLAHESRNALQRSQACLEMLALQVEDRPAAVDLIGRLQQAQDDLHRLYEDVREFAAPIHLDLQPCRLDQVWRRAWTNLGRARAGRDALLVEAAEAEALDCAVDAFRLEQVFANLFDNALAAAPGSARVEVAVSVVEPEGRGEVRIVVRDDGPGLTPEQRARFFDAFFTTKTRGTGLGTAIVKRIVEAHGGRVEVGASASGGAEVILTIPRGPGPDA</sequence>
<dbReference type="NCBIfam" id="TIGR00229">
    <property type="entry name" value="sensory_box"/>
    <property type="match status" value="1"/>
</dbReference>
<dbReference type="SUPFAM" id="SSF55785">
    <property type="entry name" value="PYP-like sensor domain (PAS domain)"/>
    <property type="match status" value="1"/>
</dbReference>
<keyword evidence="3" id="KW-0597">Phosphoprotein</keyword>
<dbReference type="InterPro" id="IPR000014">
    <property type="entry name" value="PAS"/>
</dbReference>
<organism evidence="11 12">
    <name type="scientific">Paludisphaera mucosa</name>
    <dbReference type="NCBI Taxonomy" id="3030827"/>
    <lineage>
        <taxon>Bacteria</taxon>
        <taxon>Pseudomonadati</taxon>
        <taxon>Planctomycetota</taxon>
        <taxon>Planctomycetia</taxon>
        <taxon>Isosphaerales</taxon>
        <taxon>Isosphaeraceae</taxon>
        <taxon>Paludisphaera</taxon>
    </lineage>
</organism>
<dbReference type="PRINTS" id="PR00344">
    <property type="entry name" value="BCTRLSENSOR"/>
</dbReference>
<evidence type="ECO:0000256" key="2">
    <source>
        <dbReference type="ARBA" id="ARBA00012438"/>
    </source>
</evidence>
<dbReference type="RefSeq" id="WP_277861950.1">
    <property type="nucleotide sequence ID" value="NZ_JARRAG010000002.1"/>
</dbReference>
<evidence type="ECO:0000313" key="11">
    <source>
        <dbReference type="EMBL" id="MDG3005619.1"/>
    </source>
</evidence>
<dbReference type="GO" id="GO:0005524">
    <property type="term" value="F:ATP binding"/>
    <property type="evidence" value="ECO:0007669"/>
    <property type="project" value="UniProtKB-KW"/>
</dbReference>
<evidence type="ECO:0000256" key="8">
    <source>
        <dbReference type="ARBA" id="ARBA00023012"/>
    </source>
</evidence>
<evidence type="ECO:0000259" key="9">
    <source>
        <dbReference type="PROSITE" id="PS50109"/>
    </source>
</evidence>
<dbReference type="InterPro" id="IPR004358">
    <property type="entry name" value="Sig_transdc_His_kin-like_C"/>
</dbReference>
<dbReference type="CDD" id="cd00130">
    <property type="entry name" value="PAS"/>
    <property type="match status" value="1"/>
</dbReference>
<keyword evidence="12" id="KW-1185">Reference proteome</keyword>
<dbReference type="Gene3D" id="3.30.450.20">
    <property type="entry name" value="PAS domain"/>
    <property type="match status" value="1"/>
</dbReference>
<keyword evidence="8" id="KW-0902">Two-component regulatory system</keyword>
<dbReference type="Proteomes" id="UP001216907">
    <property type="component" value="Unassembled WGS sequence"/>
</dbReference>
<evidence type="ECO:0000256" key="4">
    <source>
        <dbReference type="ARBA" id="ARBA00022679"/>
    </source>
</evidence>
<dbReference type="CDD" id="cd00075">
    <property type="entry name" value="HATPase"/>
    <property type="match status" value="1"/>
</dbReference>
<dbReference type="InterPro" id="IPR013656">
    <property type="entry name" value="PAS_4"/>
</dbReference>
<dbReference type="EMBL" id="JARRAG010000002">
    <property type="protein sequence ID" value="MDG3005619.1"/>
    <property type="molecule type" value="Genomic_DNA"/>
</dbReference>
<proteinExistence type="predicted"/>
<evidence type="ECO:0000259" key="10">
    <source>
        <dbReference type="PROSITE" id="PS50112"/>
    </source>
</evidence>
<dbReference type="InterPro" id="IPR036890">
    <property type="entry name" value="HATPase_C_sf"/>
</dbReference>
<dbReference type="CDD" id="cd00082">
    <property type="entry name" value="HisKA"/>
    <property type="match status" value="1"/>
</dbReference>
<dbReference type="InterPro" id="IPR003661">
    <property type="entry name" value="HisK_dim/P_dom"/>
</dbReference>
<feature type="domain" description="PAS" evidence="10">
    <location>
        <begin position="35"/>
        <end position="85"/>
    </location>
</feature>
<accession>A0ABT6FDF7</accession>
<dbReference type="Gene3D" id="1.10.287.130">
    <property type="match status" value="1"/>
</dbReference>
<comment type="caution">
    <text evidence="11">The sequence shown here is derived from an EMBL/GenBank/DDBJ whole genome shotgun (WGS) entry which is preliminary data.</text>
</comment>
<keyword evidence="4" id="KW-0808">Transferase</keyword>
<evidence type="ECO:0000256" key="7">
    <source>
        <dbReference type="ARBA" id="ARBA00022840"/>
    </source>
</evidence>
<comment type="catalytic activity">
    <reaction evidence="1">
        <text>ATP + protein L-histidine = ADP + protein N-phospho-L-histidine.</text>
        <dbReference type="EC" id="2.7.13.3"/>
    </reaction>
</comment>
<dbReference type="SMART" id="SM00091">
    <property type="entry name" value="PAS"/>
    <property type="match status" value="1"/>
</dbReference>
<dbReference type="InterPro" id="IPR005467">
    <property type="entry name" value="His_kinase_dom"/>
</dbReference>
<dbReference type="SUPFAM" id="SSF55874">
    <property type="entry name" value="ATPase domain of HSP90 chaperone/DNA topoisomerase II/histidine kinase"/>
    <property type="match status" value="1"/>
</dbReference>
<dbReference type="PROSITE" id="PS50109">
    <property type="entry name" value="HIS_KIN"/>
    <property type="match status" value="1"/>
</dbReference>
<dbReference type="SMART" id="SM00387">
    <property type="entry name" value="HATPase_c"/>
    <property type="match status" value="1"/>
</dbReference>
<name>A0ABT6FDF7_9BACT</name>
<dbReference type="PANTHER" id="PTHR43065:SF10">
    <property type="entry name" value="PEROXIDE STRESS-ACTIVATED HISTIDINE KINASE MAK3"/>
    <property type="match status" value="1"/>
</dbReference>
<reference evidence="11 12" key="1">
    <citation type="submission" date="2023-03" db="EMBL/GenBank/DDBJ databases">
        <title>Paludisphaera mucosa sp. nov. a novel planctomycete from northern fen.</title>
        <authorList>
            <person name="Ivanova A."/>
        </authorList>
    </citation>
    <scope>NUCLEOTIDE SEQUENCE [LARGE SCALE GENOMIC DNA]</scope>
    <source>
        <strain evidence="11 12">Pla2</strain>
    </source>
</reference>
<evidence type="ECO:0000313" key="12">
    <source>
        <dbReference type="Proteomes" id="UP001216907"/>
    </source>
</evidence>
<evidence type="ECO:0000256" key="5">
    <source>
        <dbReference type="ARBA" id="ARBA00022741"/>
    </source>
</evidence>
<dbReference type="InterPro" id="IPR035965">
    <property type="entry name" value="PAS-like_dom_sf"/>
</dbReference>
<evidence type="ECO:0000256" key="1">
    <source>
        <dbReference type="ARBA" id="ARBA00000085"/>
    </source>
</evidence>
<evidence type="ECO:0000256" key="6">
    <source>
        <dbReference type="ARBA" id="ARBA00022777"/>
    </source>
</evidence>
<dbReference type="SUPFAM" id="SSF47384">
    <property type="entry name" value="Homodimeric domain of signal transducing histidine kinase"/>
    <property type="match status" value="1"/>
</dbReference>
<dbReference type="Pfam" id="PF08448">
    <property type="entry name" value="PAS_4"/>
    <property type="match status" value="1"/>
</dbReference>
<dbReference type="InterPro" id="IPR003594">
    <property type="entry name" value="HATPase_dom"/>
</dbReference>
<protein>
    <recommendedName>
        <fullName evidence="2">histidine kinase</fullName>
        <ecNumber evidence="2">2.7.13.3</ecNumber>
    </recommendedName>
</protein>
<feature type="domain" description="Histidine kinase" evidence="9">
    <location>
        <begin position="154"/>
        <end position="365"/>
    </location>
</feature>
<keyword evidence="7 11" id="KW-0067">ATP-binding</keyword>